<dbReference type="EnsemblPlants" id="ORGLA03G0222000.1">
    <property type="protein sequence ID" value="ORGLA03G0222000.1"/>
    <property type="gene ID" value="ORGLA03G0222000"/>
</dbReference>
<name>I1PCX4_ORYGL</name>
<dbReference type="HOGENOM" id="CLU_165041_0_0_1"/>
<accession>I1PCX4</accession>
<evidence type="ECO:0000313" key="2">
    <source>
        <dbReference type="Proteomes" id="UP000007306"/>
    </source>
</evidence>
<reference evidence="1 2" key="2">
    <citation type="submission" date="2018-04" db="EMBL/GenBank/DDBJ databases">
        <title>OglaRS2 (Oryza glaberrima Reference Sequence Version 2).</title>
        <authorList>
            <person name="Zhang J."/>
            <person name="Kudrna D."/>
            <person name="Lee S."/>
            <person name="Talag J."/>
            <person name="Rajasekar S."/>
            <person name="Wing R.A."/>
        </authorList>
    </citation>
    <scope>NUCLEOTIDE SEQUENCE [LARGE SCALE GENOMIC DNA]</scope>
    <source>
        <strain evidence="1 2">cv. IRGC 96717</strain>
    </source>
</reference>
<dbReference type="Gramene" id="ORGLA03G0222000.1">
    <property type="protein sequence ID" value="ORGLA03G0222000.1"/>
    <property type="gene ID" value="ORGLA03G0222000"/>
</dbReference>
<sequence>EPQHCLCFEFLASVKCLVWWSSVHKTTVMLPSAGVWGGVRAAWPGVASWATITPLLLLSGSFVGVAVQLASWHVCWVGVLWGGGGSRSCLSSDWLGNDNPLPLSSVALW</sequence>
<organism evidence="1 2">
    <name type="scientific">Oryza glaberrima</name>
    <name type="common">African rice</name>
    <dbReference type="NCBI Taxonomy" id="4538"/>
    <lineage>
        <taxon>Eukaryota</taxon>
        <taxon>Viridiplantae</taxon>
        <taxon>Streptophyta</taxon>
        <taxon>Embryophyta</taxon>
        <taxon>Tracheophyta</taxon>
        <taxon>Spermatophyta</taxon>
        <taxon>Magnoliopsida</taxon>
        <taxon>Liliopsida</taxon>
        <taxon>Poales</taxon>
        <taxon>Poaceae</taxon>
        <taxon>BOP clade</taxon>
        <taxon>Oryzoideae</taxon>
        <taxon>Oryzeae</taxon>
        <taxon>Oryzinae</taxon>
        <taxon>Oryza</taxon>
    </lineage>
</organism>
<protein>
    <submittedName>
        <fullName evidence="1">Uncharacterized protein</fullName>
    </submittedName>
</protein>
<reference evidence="1" key="1">
    <citation type="submission" date="2015-06" db="UniProtKB">
        <authorList>
            <consortium name="EnsemblPlants"/>
        </authorList>
    </citation>
    <scope>IDENTIFICATION</scope>
</reference>
<evidence type="ECO:0000313" key="1">
    <source>
        <dbReference type="EnsemblPlants" id="ORGLA03G0222000.1"/>
    </source>
</evidence>
<dbReference type="AlphaFoldDB" id="I1PCX4"/>
<dbReference type="Proteomes" id="UP000007306">
    <property type="component" value="Chromosome 3"/>
</dbReference>
<proteinExistence type="predicted"/>
<keyword evidence="2" id="KW-1185">Reference proteome</keyword>